<name>A0A165HRK8_9BASI</name>
<dbReference type="Proteomes" id="UP000076842">
    <property type="component" value="Unassembled WGS sequence"/>
</dbReference>
<keyword evidence="2" id="KW-1185">Reference proteome</keyword>
<accession>A0A165HRK8</accession>
<dbReference type="EMBL" id="KV423938">
    <property type="protein sequence ID" value="KZT59646.1"/>
    <property type="molecule type" value="Genomic_DNA"/>
</dbReference>
<dbReference type="InParanoid" id="A0A165HRK8"/>
<proteinExistence type="predicted"/>
<dbReference type="AlphaFoldDB" id="A0A165HRK8"/>
<gene>
    <name evidence="1" type="ORF">CALCODRAFT_181537</name>
</gene>
<sequence length="133" mass="13793">MGCDGTSSASVTLSTIPRVVYAHGCGHVSVVLKARRVSVQAPPPPLLSLPHSSCTWLAMAALLLIGCAEAHTSTSTAHVLCFDMCPLVAVALAACVDVLYALPALPLAPTWPVVRHPSRSPPSSLSSRTESLL</sequence>
<organism evidence="1 2">
    <name type="scientific">Calocera cornea HHB12733</name>
    <dbReference type="NCBI Taxonomy" id="1353952"/>
    <lineage>
        <taxon>Eukaryota</taxon>
        <taxon>Fungi</taxon>
        <taxon>Dikarya</taxon>
        <taxon>Basidiomycota</taxon>
        <taxon>Agaricomycotina</taxon>
        <taxon>Dacrymycetes</taxon>
        <taxon>Dacrymycetales</taxon>
        <taxon>Dacrymycetaceae</taxon>
        <taxon>Calocera</taxon>
    </lineage>
</organism>
<evidence type="ECO:0000313" key="2">
    <source>
        <dbReference type="Proteomes" id="UP000076842"/>
    </source>
</evidence>
<protein>
    <submittedName>
        <fullName evidence="1">Uncharacterized protein</fullName>
    </submittedName>
</protein>
<reference evidence="1 2" key="1">
    <citation type="journal article" date="2016" name="Mol. Biol. Evol.">
        <title>Comparative Genomics of Early-Diverging Mushroom-Forming Fungi Provides Insights into the Origins of Lignocellulose Decay Capabilities.</title>
        <authorList>
            <person name="Nagy L.G."/>
            <person name="Riley R."/>
            <person name="Tritt A."/>
            <person name="Adam C."/>
            <person name="Daum C."/>
            <person name="Floudas D."/>
            <person name="Sun H."/>
            <person name="Yadav J.S."/>
            <person name="Pangilinan J."/>
            <person name="Larsson K.H."/>
            <person name="Matsuura K."/>
            <person name="Barry K."/>
            <person name="Labutti K."/>
            <person name="Kuo R."/>
            <person name="Ohm R.A."/>
            <person name="Bhattacharya S.S."/>
            <person name="Shirouzu T."/>
            <person name="Yoshinaga Y."/>
            <person name="Martin F.M."/>
            <person name="Grigoriev I.V."/>
            <person name="Hibbett D.S."/>
        </authorList>
    </citation>
    <scope>NUCLEOTIDE SEQUENCE [LARGE SCALE GENOMIC DNA]</scope>
    <source>
        <strain evidence="1 2">HHB12733</strain>
    </source>
</reference>
<evidence type="ECO:0000313" key="1">
    <source>
        <dbReference type="EMBL" id="KZT59646.1"/>
    </source>
</evidence>